<dbReference type="Gene3D" id="3.30.465.10">
    <property type="match status" value="1"/>
</dbReference>
<comment type="cofactor">
    <cofactor evidence="1">
        <name>FAD</name>
        <dbReference type="ChEBI" id="CHEBI:57692"/>
    </cofactor>
</comment>
<dbReference type="PROSITE" id="PS00862">
    <property type="entry name" value="OX2_COVAL_FAD"/>
    <property type="match status" value="1"/>
</dbReference>
<dbReference type="RefSeq" id="WP_397556677.1">
    <property type="nucleotide sequence ID" value="NZ_JBIQWL010000004.1"/>
</dbReference>
<name>A0ABW7QA38_9MICO</name>
<evidence type="ECO:0000256" key="3">
    <source>
        <dbReference type="ARBA" id="ARBA00022630"/>
    </source>
</evidence>
<evidence type="ECO:0000256" key="4">
    <source>
        <dbReference type="ARBA" id="ARBA00022827"/>
    </source>
</evidence>
<dbReference type="Gene3D" id="3.30.43.10">
    <property type="entry name" value="Uridine Diphospho-n-acetylenolpyruvylglucosamine Reductase, domain 2"/>
    <property type="match status" value="1"/>
</dbReference>
<comment type="similarity">
    <text evidence="2">Belongs to the oxygen-dependent FAD-linked oxidoreductase family.</text>
</comment>
<dbReference type="InterPro" id="IPR016167">
    <property type="entry name" value="FAD-bd_PCMH_sub1"/>
</dbReference>
<dbReference type="InterPro" id="IPR006093">
    <property type="entry name" value="Oxy_OxRdtase_FAD_BS"/>
</dbReference>
<reference evidence="7 8" key="1">
    <citation type="submission" date="2024-09" db="EMBL/GenBank/DDBJ databases">
        <authorList>
            <person name="Pan X."/>
        </authorList>
    </citation>
    <scope>NUCLEOTIDE SEQUENCE [LARGE SCALE GENOMIC DNA]</scope>
    <source>
        <strain evidence="7 8">B2969</strain>
    </source>
</reference>
<dbReference type="Gene3D" id="3.40.462.20">
    <property type="match status" value="1"/>
</dbReference>
<proteinExistence type="inferred from homology"/>
<accession>A0ABW7QA38</accession>
<evidence type="ECO:0000313" key="8">
    <source>
        <dbReference type="Proteomes" id="UP001610861"/>
    </source>
</evidence>
<dbReference type="EMBL" id="JBIQWL010000004">
    <property type="protein sequence ID" value="MFH8251223.1"/>
    <property type="molecule type" value="Genomic_DNA"/>
</dbReference>
<dbReference type="InterPro" id="IPR016166">
    <property type="entry name" value="FAD-bd_PCMH"/>
</dbReference>
<keyword evidence="4" id="KW-0274">FAD</keyword>
<evidence type="ECO:0000256" key="2">
    <source>
        <dbReference type="ARBA" id="ARBA00005466"/>
    </source>
</evidence>
<comment type="caution">
    <text evidence="7">The sequence shown here is derived from an EMBL/GenBank/DDBJ whole genome shotgun (WGS) entry which is preliminary data.</text>
</comment>
<dbReference type="Pfam" id="PF01565">
    <property type="entry name" value="FAD_binding_4"/>
    <property type="match status" value="1"/>
</dbReference>
<evidence type="ECO:0000259" key="6">
    <source>
        <dbReference type="PROSITE" id="PS51387"/>
    </source>
</evidence>
<evidence type="ECO:0000256" key="1">
    <source>
        <dbReference type="ARBA" id="ARBA00001974"/>
    </source>
</evidence>
<dbReference type="InterPro" id="IPR016169">
    <property type="entry name" value="FAD-bd_PCMH_sub2"/>
</dbReference>
<sequence length="473" mass="51988">MTSDLDASAFDGRIVLPGDADWEDARVGRVFNGRRPGRQPDAVLVAESVEDVQRGVRLAAAKGWTVAVRSGGHSWAAWSVRDGGLLIDLRALTDLAYDEDSHVVSAGPATKGGEVLSPYLEERGRFFHGGHCPTVGIGGFLLQGGQGWNQRGWGWAAESVVAVDVVTADGELVRADAHHNSDLYWAARGAGPAFPGIVVRFHLATRPLFGALAHTVHGYELDDFTEVMTWLYDTHHRVPDNVEIVAVSMPVPVPDGGERRLFLVTGLAFGDDEAHARDSLAAFNTSPALDRAVFVQDAAPSTLAQQREEQLRNNPEHWQYICDNAWIDGENTPAGVAAMVDGIRPLFTTNPTAHGFAIWMSNAPRRELEDMAFSLHTDAYVAAYTVYEDPAEYARNRAWVDEVFAHAEPVTAGQYLGDSDMTNRQLRFMAPDNWSKLQEIIAARDPEGRFHRHLAADPDTINVNHWQREEARA</sequence>
<gene>
    <name evidence="7" type="ORF">ACH3VR_12705</name>
</gene>
<dbReference type="PANTHER" id="PTHR42973:SF39">
    <property type="entry name" value="FAD-BINDING PCMH-TYPE DOMAIN-CONTAINING PROTEIN"/>
    <property type="match status" value="1"/>
</dbReference>
<keyword evidence="5" id="KW-0560">Oxidoreductase</keyword>
<dbReference type="InterPro" id="IPR006094">
    <property type="entry name" value="Oxid_FAD_bind_N"/>
</dbReference>
<organism evidence="7 8">
    <name type="scientific">Microbacterium alkaliflavum</name>
    <dbReference type="NCBI Taxonomy" id="3248839"/>
    <lineage>
        <taxon>Bacteria</taxon>
        <taxon>Bacillati</taxon>
        <taxon>Actinomycetota</taxon>
        <taxon>Actinomycetes</taxon>
        <taxon>Micrococcales</taxon>
        <taxon>Microbacteriaceae</taxon>
        <taxon>Microbacterium</taxon>
    </lineage>
</organism>
<feature type="domain" description="FAD-binding PCMH-type" evidence="6">
    <location>
        <begin position="36"/>
        <end position="208"/>
    </location>
</feature>
<keyword evidence="8" id="KW-1185">Reference proteome</keyword>
<dbReference type="Proteomes" id="UP001610861">
    <property type="component" value="Unassembled WGS sequence"/>
</dbReference>
<dbReference type="PANTHER" id="PTHR42973">
    <property type="entry name" value="BINDING OXIDOREDUCTASE, PUTATIVE (AFU_ORTHOLOGUE AFUA_1G17690)-RELATED"/>
    <property type="match status" value="1"/>
</dbReference>
<dbReference type="PROSITE" id="PS51387">
    <property type="entry name" value="FAD_PCMH"/>
    <property type="match status" value="1"/>
</dbReference>
<keyword evidence="3" id="KW-0285">Flavoprotein</keyword>
<dbReference type="InterPro" id="IPR036318">
    <property type="entry name" value="FAD-bd_PCMH-like_sf"/>
</dbReference>
<evidence type="ECO:0000256" key="5">
    <source>
        <dbReference type="ARBA" id="ARBA00023002"/>
    </source>
</evidence>
<protein>
    <submittedName>
        <fullName evidence="7">FAD-dependent oxidoreductase</fullName>
    </submittedName>
</protein>
<dbReference type="SUPFAM" id="SSF56176">
    <property type="entry name" value="FAD-binding/transporter-associated domain-like"/>
    <property type="match status" value="1"/>
</dbReference>
<dbReference type="InterPro" id="IPR050416">
    <property type="entry name" value="FAD-linked_Oxidoreductase"/>
</dbReference>
<evidence type="ECO:0000313" key="7">
    <source>
        <dbReference type="EMBL" id="MFH8251223.1"/>
    </source>
</evidence>